<dbReference type="InParanoid" id="A0A165EL23"/>
<keyword evidence="2" id="KW-1185">Reference proteome</keyword>
<sequence length="75" mass="8962">MGRVVEVSESEKGLEGIPKAQKRRVKFGRWRKRRRHKSSFVAESLECVSFLVSFLLWADERDSWRIKRCGLYYNI</sequence>
<reference evidence="1 2" key="1">
    <citation type="journal article" date="2016" name="Mol. Biol. Evol.">
        <title>Comparative Genomics of Early-Diverging Mushroom-Forming Fungi Provides Insights into the Origins of Lignocellulose Decay Capabilities.</title>
        <authorList>
            <person name="Nagy L.G."/>
            <person name="Riley R."/>
            <person name="Tritt A."/>
            <person name="Adam C."/>
            <person name="Daum C."/>
            <person name="Floudas D."/>
            <person name="Sun H."/>
            <person name="Yadav J.S."/>
            <person name="Pangilinan J."/>
            <person name="Larsson K.H."/>
            <person name="Matsuura K."/>
            <person name="Barry K."/>
            <person name="Labutti K."/>
            <person name="Kuo R."/>
            <person name="Ohm R.A."/>
            <person name="Bhattacharya S.S."/>
            <person name="Shirouzu T."/>
            <person name="Yoshinaga Y."/>
            <person name="Martin F.M."/>
            <person name="Grigoriev I.V."/>
            <person name="Hibbett D.S."/>
        </authorList>
    </citation>
    <scope>NUCLEOTIDE SEQUENCE [LARGE SCALE GENOMIC DNA]</scope>
    <source>
        <strain evidence="1 2">HHB12733</strain>
    </source>
</reference>
<dbReference type="Proteomes" id="UP000076842">
    <property type="component" value="Unassembled WGS sequence"/>
</dbReference>
<gene>
    <name evidence="1" type="ORF">CALCODRAFT_499023</name>
</gene>
<evidence type="ECO:0000313" key="1">
    <source>
        <dbReference type="EMBL" id="KZT55086.1"/>
    </source>
</evidence>
<name>A0A165EL23_9BASI</name>
<dbReference type="EMBL" id="KV424001">
    <property type="protein sequence ID" value="KZT55086.1"/>
    <property type="molecule type" value="Genomic_DNA"/>
</dbReference>
<organism evidence="1 2">
    <name type="scientific">Calocera cornea HHB12733</name>
    <dbReference type="NCBI Taxonomy" id="1353952"/>
    <lineage>
        <taxon>Eukaryota</taxon>
        <taxon>Fungi</taxon>
        <taxon>Dikarya</taxon>
        <taxon>Basidiomycota</taxon>
        <taxon>Agaricomycotina</taxon>
        <taxon>Dacrymycetes</taxon>
        <taxon>Dacrymycetales</taxon>
        <taxon>Dacrymycetaceae</taxon>
        <taxon>Calocera</taxon>
    </lineage>
</organism>
<accession>A0A165EL23</accession>
<proteinExistence type="predicted"/>
<evidence type="ECO:0000313" key="2">
    <source>
        <dbReference type="Proteomes" id="UP000076842"/>
    </source>
</evidence>
<protein>
    <submittedName>
        <fullName evidence="1">Uncharacterized protein</fullName>
    </submittedName>
</protein>
<dbReference type="AlphaFoldDB" id="A0A165EL23"/>